<protein>
    <submittedName>
        <fullName evidence="1">Uncharacterized protein</fullName>
    </submittedName>
</protein>
<gene>
    <name evidence="1" type="ORF">RYZ49_31275</name>
</gene>
<reference evidence="1 2" key="1">
    <citation type="submission" date="2023-10" db="EMBL/GenBank/DDBJ databases">
        <title>Fecal carriage and genetic characteristics of carbapenem-resistant Enterobacterales among healthy adults from four provinces of China.</title>
        <authorList>
            <person name="Li Y."/>
            <person name="Zhang R."/>
        </authorList>
    </citation>
    <scope>NUCLEOTIDE SEQUENCE [LARGE SCALE GENOMIC DNA]</scope>
    <source>
        <strain evidence="1 2">HN-157</strain>
    </source>
</reference>
<comment type="caution">
    <text evidence="1">The sequence shown here is derived from an EMBL/GenBank/DDBJ whole genome shotgun (WGS) entry which is preliminary data.</text>
</comment>
<dbReference type="Proteomes" id="UP001287436">
    <property type="component" value="Unassembled WGS sequence"/>
</dbReference>
<evidence type="ECO:0000313" key="1">
    <source>
        <dbReference type="EMBL" id="MDW2720245.1"/>
    </source>
</evidence>
<sequence length="152" mass="17470">MSQSINLVAYESASDGRIYETKTELIETAFVTTALLEELQKESPLIERKIYEIPEAEEHYSIECFNDSDIERILVKLEEMFLSVLESDSEKLLQKSDSQDRKSLPSTQSTYIKSSDIPESINRFRTLTNIFNIFYLKHNKYGGDTSVVLKLG</sequence>
<dbReference type="RefSeq" id="WP_087783626.1">
    <property type="nucleotide sequence ID" value="NZ_JAWPBP010000074.1"/>
</dbReference>
<accession>A0ABD5HPZ7</accession>
<evidence type="ECO:0000313" key="2">
    <source>
        <dbReference type="Proteomes" id="UP001287436"/>
    </source>
</evidence>
<dbReference type="EMBL" id="JAWPBP010000074">
    <property type="protein sequence ID" value="MDW2720245.1"/>
    <property type="molecule type" value="Genomic_DNA"/>
</dbReference>
<name>A0ABD5HPZ7_9ENTR</name>
<proteinExistence type="predicted"/>
<dbReference type="AlphaFoldDB" id="A0ABD5HPZ7"/>
<organism evidence="1 2">
    <name type="scientific">Klebsiella pasteurii</name>
    <dbReference type="NCBI Taxonomy" id="2587529"/>
    <lineage>
        <taxon>Bacteria</taxon>
        <taxon>Pseudomonadati</taxon>
        <taxon>Pseudomonadota</taxon>
        <taxon>Gammaproteobacteria</taxon>
        <taxon>Enterobacterales</taxon>
        <taxon>Enterobacteriaceae</taxon>
        <taxon>Klebsiella/Raoultella group</taxon>
        <taxon>Klebsiella</taxon>
    </lineage>
</organism>